<organism evidence="2 3">
    <name type="scientific">Dryococelus australis</name>
    <dbReference type="NCBI Taxonomy" id="614101"/>
    <lineage>
        <taxon>Eukaryota</taxon>
        <taxon>Metazoa</taxon>
        <taxon>Ecdysozoa</taxon>
        <taxon>Arthropoda</taxon>
        <taxon>Hexapoda</taxon>
        <taxon>Insecta</taxon>
        <taxon>Pterygota</taxon>
        <taxon>Neoptera</taxon>
        <taxon>Polyneoptera</taxon>
        <taxon>Phasmatodea</taxon>
        <taxon>Verophasmatodea</taxon>
        <taxon>Anareolatae</taxon>
        <taxon>Phasmatidae</taxon>
        <taxon>Eurycanthinae</taxon>
        <taxon>Dryococelus</taxon>
    </lineage>
</organism>
<name>A0ABQ9IMV8_9NEOP</name>
<evidence type="ECO:0000313" key="3">
    <source>
        <dbReference type="Proteomes" id="UP001159363"/>
    </source>
</evidence>
<protein>
    <recommendedName>
        <fullName evidence="4">Transmembrane protein</fullName>
    </recommendedName>
</protein>
<feature type="transmembrane region" description="Helical" evidence="1">
    <location>
        <begin position="34"/>
        <end position="52"/>
    </location>
</feature>
<keyword evidence="1" id="KW-0812">Transmembrane</keyword>
<keyword evidence="3" id="KW-1185">Reference proteome</keyword>
<evidence type="ECO:0000313" key="2">
    <source>
        <dbReference type="EMBL" id="KAJ8897986.1"/>
    </source>
</evidence>
<proteinExistence type="predicted"/>
<reference evidence="2 3" key="1">
    <citation type="submission" date="2023-02" db="EMBL/GenBank/DDBJ databases">
        <title>LHISI_Scaffold_Assembly.</title>
        <authorList>
            <person name="Stuart O.P."/>
            <person name="Cleave R."/>
            <person name="Magrath M.J.L."/>
            <person name="Mikheyev A.S."/>
        </authorList>
    </citation>
    <scope>NUCLEOTIDE SEQUENCE [LARGE SCALE GENOMIC DNA]</scope>
    <source>
        <strain evidence="2">Daus_M_001</strain>
        <tissue evidence="2">Leg muscle</tissue>
    </source>
</reference>
<gene>
    <name evidence="2" type="ORF">PR048_003346</name>
</gene>
<dbReference type="EMBL" id="JARBHB010000001">
    <property type="protein sequence ID" value="KAJ8897986.1"/>
    <property type="molecule type" value="Genomic_DNA"/>
</dbReference>
<evidence type="ECO:0008006" key="4">
    <source>
        <dbReference type="Google" id="ProtNLM"/>
    </source>
</evidence>
<keyword evidence="1" id="KW-1133">Transmembrane helix</keyword>
<dbReference type="Proteomes" id="UP001159363">
    <property type="component" value="Chromosome 1"/>
</dbReference>
<keyword evidence="1" id="KW-0472">Membrane</keyword>
<sequence length="71" mass="8534">MPSLSMNNVHRKNERWNPVAENKSYLYVSCTGYFAYYWATSILLCRLVSIWYDMQIMEKDSIFLKDKMQPN</sequence>
<comment type="caution">
    <text evidence="2">The sequence shown here is derived from an EMBL/GenBank/DDBJ whole genome shotgun (WGS) entry which is preliminary data.</text>
</comment>
<evidence type="ECO:0000256" key="1">
    <source>
        <dbReference type="SAM" id="Phobius"/>
    </source>
</evidence>
<accession>A0ABQ9IMV8</accession>